<comment type="caution">
    <text evidence="2">The sequence shown here is derived from an EMBL/GenBank/DDBJ whole genome shotgun (WGS) entry which is preliminary data.</text>
</comment>
<gene>
    <name evidence="2" type="ORF">GC101_29910</name>
</gene>
<dbReference type="RefSeq" id="WP_171720312.1">
    <property type="nucleotide sequence ID" value="NZ_WHOB01000089.1"/>
</dbReference>
<feature type="transmembrane region" description="Helical" evidence="1">
    <location>
        <begin position="50"/>
        <end position="74"/>
    </location>
</feature>
<sequence>MERAGIGNEYQDIRDAAVREEQLSVIEVTDRVMARVRGTEQKRSPRGIRFAGKTAAFTGMLVMLLLITVTAYAASEYIQIRNKAGEVKVQHRAENPNPGAAAPYYEYLWKLMDFAKPGELIAYFNRGEKLPEGAEPALQFTSKELRLTDYPAFLGEMNKLKTPVLPKEAGGYEFKYGTIHPGSPLAAERDGNPLYRQTLDELLAEAKQDTGRNLFMKAIPWTEAASIGGKYTREGAVIEIGATLLHGGNVQVMLRPEVAAEKLEVEGREIVYNHANKPEVRPDISYHYLNWYSEQQDAYYIVTTYGDRKLTKEQLLDLAGELIRGGL</sequence>
<reference evidence="2 3" key="1">
    <citation type="submission" date="2019-10" db="EMBL/GenBank/DDBJ databases">
        <title>Description of Paenibacillus terricola sp. nov.</title>
        <authorList>
            <person name="Carlier A."/>
            <person name="Qi S."/>
        </authorList>
    </citation>
    <scope>NUCLEOTIDE SEQUENCE [LARGE SCALE GENOMIC DNA]</scope>
    <source>
        <strain evidence="2 3">LMG 31459</strain>
    </source>
</reference>
<keyword evidence="3" id="KW-1185">Reference proteome</keyword>
<keyword evidence="1" id="KW-0472">Membrane</keyword>
<evidence type="ECO:0000313" key="3">
    <source>
        <dbReference type="Proteomes" id="UP000596857"/>
    </source>
</evidence>
<name>A0ABX1YQA6_9BACL</name>
<evidence type="ECO:0008006" key="4">
    <source>
        <dbReference type="Google" id="ProtNLM"/>
    </source>
</evidence>
<evidence type="ECO:0000313" key="2">
    <source>
        <dbReference type="EMBL" id="NOU83081.1"/>
    </source>
</evidence>
<accession>A0ABX1YQA6</accession>
<organism evidence="2 3">
    <name type="scientific">Paenibacillus phytohabitans</name>
    <dbReference type="NCBI Taxonomy" id="2654978"/>
    <lineage>
        <taxon>Bacteria</taxon>
        <taxon>Bacillati</taxon>
        <taxon>Bacillota</taxon>
        <taxon>Bacilli</taxon>
        <taxon>Bacillales</taxon>
        <taxon>Paenibacillaceae</taxon>
        <taxon>Paenibacillus</taxon>
    </lineage>
</organism>
<evidence type="ECO:0000256" key="1">
    <source>
        <dbReference type="SAM" id="Phobius"/>
    </source>
</evidence>
<proteinExistence type="predicted"/>
<keyword evidence="1" id="KW-1133">Transmembrane helix</keyword>
<keyword evidence="1" id="KW-0812">Transmembrane</keyword>
<dbReference type="EMBL" id="WHOB01000089">
    <property type="protein sequence ID" value="NOU83081.1"/>
    <property type="molecule type" value="Genomic_DNA"/>
</dbReference>
<protein>
    <recommendedName>
        <fullName evidence="4">DUF4367 domain-containing protein</fullName>
    </recommendedName>
</protein>
<dbReference type="Proteomes" id="UP000596857">
    <property type="component" value="Unassembled WGS sequence"/>
</dbReference>